<keyword evidence="4" id="KW-1133">Transmembrane helix</keyword>
<dbReference type="PANTHER" id="PTHR33236:SF6">
    <property type="entry name" value="CUB DOMAIN-CONTAINING PROTEIN"/>
    <property type="match status" value="1"/>
</dbReference>
<dbReference type="Gene3D" id="3.30.40.10">
    <property type="entry name" value="Zinc/RING finger domain, C3HC4 (zinc finger)"/>
    <property type="match status" value="1"/>
</dbReference>
<dbReference type="RefSeq" id="XP_050516743.1">
    <property type="nucleotide sequence ID" value="XM_050660786.1"/>
</dbReference>
<dbReference type="GeneID" id="114334212"/>
<keyword evidence="4" id="KW-0472">Membrane</keyword>
<dbReference type="Pfam" id="PF05225">
    <property type="entry name" value="HTH_psq"/>
    <property type="match status" value="1"/>
</dbReference>
<comment type="subcellular location">
    <subcellularLocation>
        <location evidence="1">Nucleus</location>
    </subcellularLocation>
</comment>
<evidence type="ECO:0000313" key="6">
    <source>
        <dbReference type="EnsemblMetazoa" id="XP_050516743.1"/>
    </source>
</evidence>
<feature type="disulfide bond" evidence="3">
    <location>
        <begin position="451"/>
        <end position="468"/>
    </location>
</feature>
<evidence type="ECO:0000256" key="4">
    <source>
        <dbReference type="SAM" id="Phobius"/>
    </source>
</evidence>
<evidence type="ECO:0000256" key="3">
    <source>
        <dbReference type="PROSITE-ProRule" id="PRU00059"/>
    </source>
</evidence>
<proteinExistence type="predicted"/>
<dbReference type="PROSITE" id="PS01180">
    <property type="entry name" value="CUB"/>
    <property type="match status" value="1"/>
</dbReference>
<dbReference type="EnsemblMetazoa" id="XM_050660786.1">
    <property type="protein sequence ID" value="XP_050516743.1"/>
    <property type="gene ID" value="LOC114334212"/>
</dbReference>
<sequence>MVRTYVRKTTRQQWDSNSMKLALQNISNGMPFKRAARIYNLPLSTLKRRAKNQNVLATGYSKILGRFTTTLPEKLETSLKEYLLDMEDRLFDDSEEWEASGKSSDDVSLFGNSPEELSDNETLVTAASNPEVVASNYKIDVTSSVVGNSIPISEVSTSKQNEIPSLLDDTFVTPYDISPLPQAPPQTRSSRHSQGSTVFTSTPNYFLMKAKQKTPKPTSQSARIAVSKKVFGKKENKRFDDDEDDVACIFCSELFSKSQAKEVWIKCSLCNKWCHLLCAGVTGKQKFIDMGVFFVLIWPLIISTVNGGWFDGLFRKREIEQEVSNALALEDNRNARFLSLFTYVQLLNPECITADGSYGTCLGAQDCAQRRGTVSGPCARGYGVCCVFMATCGQTIRENGTYFVNNEYPNQYDGTGSCQLTLIKSSPDVCQFRLNFEELNLMQPESVNHICDNDQFLVSGGNPVPVICGNNMGNHMYISTPPGIISPLTLSVVTSGQSYERNWKIRILQIPCNAPYKAGEGCLQYFTGVAGQILSYNYDPQTGAQLSNQDYSICIRPEWNFCGIQYTQCPNEDPASPRNLSFTLTGNSNNRVPSMVGSTGQSNFCQSDYLIIPMASNVGRVTANPPTSVDRICGGVLAADISSTPTTVRSTVKPFQLYFHADGLEAPNDVDNKGFCLNYIQVPCASAFT</sequence>
<evidence type="ECO:0000313" key="7">
    <source>
        <dbReference type="Proteomes" id="UP001652700"/>
    </source>
</evidence>
<dbReference type="InterPro" id="IPR013083">
    <property type="entry name" value="Znf_RING/FYVE/PHD"/>
</dbReference>
<keyword evidence="4" id="KW-0812">Transmembrane</keyword>
<dbReference type="Proteomes" id="UP001652700">
    <property type="component" value="Unplaced"/>
</dbReference>
<dbReference type="Pfam" id="PF26080">
    <property type="entry name" value="CUB_animal"/>
    <property type="match status" value="1"/>
</dbReference>
<dbReference type="InterPro" id="IPR000859">
    <property type="entry name" value="CUB_dom"/>
</dbReference>
<dbReference type="InterPro" id="IPR035914">
    <property type="entry name" value="Sperma_CUB_dom_sf"/>
</dbReference>
<comment type="caution">
    <text evidence="3">Lacks conserved residue(s) required for the propagation of feature annotation.</text>
</comment>
<evidence type="ECO:0000256" key="1">
    <source>
        <dbReference type="ARBA" id="ARBA00004123"/>
    </source>
</evidence>
<keyword evidence="7" id="KW-1185">Reference proteome</keyword>
<dbReference type="SUPFAM" id="SSF57903">
    <property type="entry name" value="FYVE/PHD zinc finger"/>
    <property type="match status" value="1"/>
</dbReference>
<keyword evidence="2 3" id="KW-1015">Disulfide bond</keyword>
<dbReference type="SUPFAM" id="SSF49854">
    <property type="entry name" value="Spermadhesin, CUB domain"/>
    <property type="match status" value="1"/>
</dbReference>
<name>A0ABM5L2T0_DIAVI</name>
<feature type="domain" description="CUB" evidence="5">
    <location>
        <begin position="392"/>
        <end position="510"/>
    </location>
</feature>
<dbReference type="PANTHER" id="PTHR33236">
    <property type="entry name" value="INTRAFLAGELLAR TRANSPORT PROTEIN 122 FAMILY PROTEIN-RELATED"/>
    <property type="match status" value="1"/>
</dbReference>
<reference evidence="6" key="1">
    <citation type="submission" date="2025-05" db="UniProtKB">
        <authorList>
            <consortium name="EnsemblMetazoa"/>
        </authorList>
    </citation>
    <scope>IDENTIFICATION</scope>
</reference>
<organism evidence="6 7">
    <name type="scientific">Diabrotica virgifera virgifera</name>
    <name type="common">western corn rootworm</name>
    <dbReference type="NCBI Taxonomy" id="50390"/>
    <lineage>
        <taxon>Eukaryota</taxon>
        <taxon>Metazoa</taxon>
        <taxon>Ecdysozoa</taxon>
        <taxon>Arthropoda</taxon>
        <taxon>Hexapoda</taxon>
        <taxon>Insecta</taxon>
        <taxon>Pterygota</taxon>
        <taxon>Neoptera</taxon>
        <taxon>Endopterygota</taxon>
        <taxon>Coleoptera</taxon>
        <taxon>Polyphaga</taxon>
        <taxon>Cucujiformia</taxon>
        <taxon>Chrysomeloidea</taxon>
        <taxon>Chrysomelidae</taxon>
        <taxon>Galerucinae</taxon>
        <taxon>Diabroticina</taxon>
        <taxon>Diabroticites</taxon>
        <taxon>Diabrotica</taxon>
    </lineage>
</organism>
<evidence type="ECO:0000256" key="2">
    <source>
        <dbReference type="ARBA" id="ARBA00023157"/>
    </source>
</evidence>
<dbReference type="InterPro" id="IPR007889">
    <property type="entry name" value="HTH_Psq"/>
</dbReference>
<evidence type="ECO:0000259" key="5">
    <source>
        <dbReference type="PROSITE" id="PS01180"/>
    </source>
</evidence>
<dbReference type="InterPro" id="IPR009057">
    <property type="entry name" value="Homeodomain-like_sf"/>
</dbReference>
<dbReference type="InterPro" id="IPR058698">
    <property type="entry name" value="CUB_metazoa"/>
</dbReference>
<dbReference type="Gene3D" id="2.60.120.290">
    <property type="entry name" value="Spermadhesin, CUB domain"/>
    <property type="match status" value="1"/>
</dbReference>
<accession>A0ABM5L2T0</accession>
<feature type="transmembrane region" description="Helical" evidence="4">
    <location>
        <begin position="290"/>
        <end position="310"/>
    </location>
</feature>
<protein>
    <recommendedName>
        <fullName evidence="5">CUB domain-containing protein</fullName>
    </recommendedName>
</protein>
<dbReference type="SUPFAM" id="SSF46689">
    <property type="entry name" value="Homeodomain-like"/>
    <property type="match status" value="1"/>
</dbReference>
<dbReference type="InterPro" id="IPR011011">
    <property type="entry name" value="Znf_FYVE_PHD"/>
</dbReference>
<dbReference type="Gene3D" id="1.10.10.60">
    <property type="entry name" value="Homeodomain-like"/>
    <property type="match status" value="1"/>
</dbReference>